<dbReference type="EMBL" id="NWTK01000014">
    <property type="protein sequence ID" value="PKR51736.1"/>
    <property type="molecule type" value="Genomic_DNA"/>
</dbReference>
<dbReference type="PANTHER" id="PTHR43976">
    <property type="entry name" value="SHORT CHAIN DEHYDROGENASE"/>
    <property type="match status" value="1"/>
</dbReference>
<dbReference type="InterPro" id="IPR051911">
    <property type="entry name" value="SDR_oxidoreductase"/>
</dbReference>
<evidence type="ECO:0000313" key="4">
    <source>
        <dbReference type="EMBL" id="PKR51736.1"/>
    </source>
</evidence>
<sequence>MSNLAPVWMISGCSTGLGHALAKAVLAAGNRAVLTARRPETLADLAARYPETALAVELDVTKPQTITSAVTKAQQHFGRIDVLVNNAGYGYLAAIEEGDDAEIRDQFETNVFGVVNLTKAVLPLMRAQKSGHIINISSIGGLVAFGATGYYHATKFALEALSESLWHETAPLGINVTIVEPGPFRTDWAGRSMIAAKTIIDDYAETAGKRRESTLAASGQQPGDPDRAAQAIITVAQAPNPPLRLLLGTLAYDIALKRLTALRDNFDQWRDLTLSTDFQ</sequence>
<name>A0A2N3KMM5_9PROT</name>
<dbReference type="PRINTS" id="PR00080">
    <property type="entry name" value="SDRFAMILY"/>
</dbReference>
<evidence type="ECO:0000256" key="1">
    <source>
        <dbReference type="ARBA" id="ARBA00006484"/>
    </source>
</evidence>
<dbReference type="GO" id="GO:0016491">
    <property type="term" value="F:oxidoreductase activity"/>
    <property type="evidence" value="ECO:0007669"/>
    <property type="project" value="UniProtKB-KW"/>
</dbReference>
<dbReference type="PRINTS" id="PR00081">
    <property type="entry name" value="GDHRDH"/>
</dbReference>
<evidence type="ECO:0000313" key="5">
    <source>
        <dbReference type="Proteomes" id="UP000233597"/>
    </source>
</evidence>
<evidence type="ECO:0000256" key="3">
    <source>
        <dbReference type="RuleBase" id="RU000363"/>
    </source>
</evidence>
<dbReference type="Pfam" id="PF00106">
    <property type="entry name" value="adh_short"/>
    <property type="match status" value="1"/>
</dbReference>
<keyword evidence="2" id="KW-0560">Oxidoreductase</keyword>
<evidence type="ECO:0000256" key="2">
    <source>
        <dbReference type="ARBA" id="ARBA00023002"/>
    </source>
</evidence>
<comment type="similarity">
    <text evidence="1 3">Belongs to the short-chain dehydrogenases/reductases (SDR) family.</text>
</comment>
<dbReference type="RefSeq" id="WP_101269575.1">
    <property type="nucleotide sequence ID" value="NZ_NWTK01000014.1"/>
</dbReference>
<dbReference type="PANTHER" id="PTHR43976:SF16">
    <property type="entry name" value="SHORT-CHAIN DEHYDROGENASE_REDUCTASE FAMILY PROTEIN"/>
    <property type="match status" value="1"/>
</dbReference>
<accession>A0A2N3KMM5</accession>
<dbReference type="Proteomes" id="UP000233597">
    <property type="component" value="Unassembled WGS sequence"/>
</dbReference>
<reference evidence="4 5" key="1">
    <citation type="submission" date="2017-09" db="EMBL/GenBank/DDBJ databases">
        <title>Biodiversity and function of Thalassospira species in the particle-attached aromatic-hydrocarbon-degrading consortia from the surface seawater of the South China Sea.</title>
        <authorList>
            <person name="Dong C."/>
            <person name="Liu R."/>
            <person name="Shao Z."/>
        </authorList>
    </citation>
    <scope>NUCLEOTIDE SEQUENCE [LARGE SCALE GENOMIC DNA]</scope>
    <source>
        <strain evidence="4 5">CSC1P2</strain>
    </source>
</reference>
<proteinExistence type="inferred from homology"/>
<dbReference type="SUPFAM" id="SSF51735">
    <property type="entry name" value="NAD(P)-binding Rossmann-fold domains"/>
    <property type="match status" value="1"/>
</dbReference>
<comment type="caution">
    <text evidence="4">The sequence shown here is derived from an EMBL/GenBank/DDBJ whole genome shotgun (WGS) entry which is preliminary data.</text>
</comment>
<dbReference type="OrthoDB" id="8477999at2"/>
<protein>
    <submittedName>
        <fullName evidence="4">Short-chain dehydrogenase/reductase</fullName>
    </submittedName>
</protein>
<dbReference type="AlphaFoldDB" id="A0A2N3KMM5"/>
<dbReference type="NCBIfam" id="NF006114">
    <property type="entry name" value="PRK08263.1"/>
    <property type="match status" value="1"/>
</dbReference>
<gene>
    <name evidence="4" type="ORF">COO20_19440</name>
</gene>
<dbReference type="InterPro" id="IPR002347">
    <property type="entry name" value="SDR_fam"/>
</dbReference>
<dbReference type="Gene3D" id="3.40.50.720">
    <property type="entry name" value="NAD(P)-binding Rossmann-like Domain"/>
    <property type="match status" value="1"/>
</dbReference>
<organism evidence="4 5">
    <name type="scientific">Thalassospira marina</name>
    <dbReference type="NCBI Taxonomy" id="2048283"/>
    <lineage>
        <taxon>Bacteria</taxon>
        <taxon>Pseudomonadati</taxon>
        <taxon>Pseudomonadota</taxon>
        <taxon>Alphaproteobacteria</taxon>
        <taxon>Rhodospirillales</taxon>
        <taxon>Thalassospiraceae</taxon>
        <taxon>Thalassospira</taxon>
    </lineage>
</organism>
<dbReference type="InterPro" id="IPR036291">
    <property type="entry name" value="NAD(P)-bd_dom_sf"/>
</dbReference>
<dbReference type="CDD" id="cd05374">
    <property type="entry name" value="17beta-HSD-like_SDR_c"/>
    <property type="match status" value="1"/>
</dbReference>
<dbReference type="NCBIfam" id="NF004824">
    <property type="entry name" value="PRK06180.1"/>
    <property type="match status" value="1"/>
</dbReference>